<dbReference type="RefSeq" id="WP_123563971.1">
    <property type="nucleotide sequence ID" value="NZ_RJVJ01000003.1"/>
</dbReference>
<organism evidence="1 2">
    <name type="scientific">Kitasatospora cineracea</name>
    <dbReference type="NCBI Taxonomy" id="88074"/>
    <lineage>
        <taxon>Bacteria</taxon>
        <taxon>Bacillati</taxon>
        <taxon>Actinomycetota</taxon>
        <taxon>Actinomycetes</taxon>
        <taxon>Kitasatosporales</taxon>
        <taxon>Streptomycetaceae</taxon>
        <taxon>Kitasatospora</taxon>
    </lineage>
</organism>
<dbReference type="EMBL" id="RJVJ01000003">
    <property type="protein sequence ID" value="ROR35812.1"/>
    <property type="molecule type" value="Genomic_DNA"/>
</dbReference>
<dbReference type="InterPro" id="IPR025680">
    <property type="entry name" value="DddI"/>
</dbReference>
<dbReference type="Pfam" id="PF14430">
    <property type="entry name" value="Imm1"/>
    <property type="match status" value="1"/>
</dbReference>
<evidence type="ECO:0000313" key="2">
    <source>
        <dbReference type="Proteomes" id="UP000267408"/>
    </source>
</evidence>
<dbReference type="Proteomes" id="UP000267408">
    <property type="component" value="Unassembled WGS sequence"/>
</dbReference>
<gene>
    <name evidence="1" type="ORF">EDD39_7476</name>
</gene>
<protein>
    <submittedName>
        <fullName evidence="1">Immunity protein Imm1 of predicted polymorphic toxin system</fullName>
    </submittedName>
</protein>
<evidence type="ECO:0000313" key="1">
    <source>
        <dbReference type="EMBL" id="ROR35812.1"/>
    </source>
</evidence>
<reference evidence="1 2" key="1">
    <citation type="submission" date="2018-11" db="EMBL/GenBank/DDBJ databases">
        <title>Sequencing the genomes of 1000 actinobacteria strains.</title>
        <authorList>
            <person name="Klenk H.-P."/>
        </authorList>
    </citation>
    <scope>NUCLEOTIDE SEQUENCE [LARGE SCALE GENOMIC DNA]</scope>
    <source>
        <strain evidence="1 2">DSM 44780</strain>
    </source>
</reference>
<comment type="caution">
    <text evidence="1">The sequence shown here is derived from an EMBL/GenBank/DDBJ whole genome shotgun (WGS) entry which is preliminary data.</text>
</comment>
<accession>A0A8G1UAF1</accession>
<dbReference type="AlphaFoldDB" id="A0A8G1UAF1"/>
<proteinExistence type="predicted"/>
<name>A0A8G1UAF1_9ACTN</name>
<dbReference type="OrthoDB" id="5195149at2"/>
<sequence>MILSVMYRGSWRHAQSLQEKLLLVSQIFEADESDQATNDPYPPREIFELSITDGPGGKGWSPDNGLTVGVNRSTGYGGLAWCVTGNNPNKGGVYDHVWVSDNPEPPAFDPRVVSESYYPHYHDPASTFPIDRIRAAVEEFCRTDNGSRPESITWITGNMNGMRSDREYPDDTVEGSFV</sequence>